<comment type="caution">
    <text evidence="1">The sequence shown here is derived from an EMBL/GenBank/DDBJ whole genome shotgun (WGS) entry which is preliminary data.</text>
</comment>
<gene>
    <name evidence="1" type="ORF">IAD26_01900</name>
</gene>
<name>A0A9D1SQX0_9CLOT</name>
<dbReference type="EMBL" id="DVOD01000014">
    <property type="protein sequence ID" value="HIU91869.1"/>
    <property type="molecule type" value="Genomic_DNA"/>
</dbReference>
<dbReference type="InterPro" id="IPR023614">
    <property type="entry name" value="Porin_dom_sf"/>
</dbReference>
<dbReference type="InterPro" id="IPR010870">
    <property type="entry name" value="Porin_O/P"/>
</dbReference>
<evidence type="ECO:0000313" key="1">
    <source>
        <dbReference type="EMBL" id="HIU91869.1"/>
    </source>
</evidence>
<dbReference type="Proteomes" id="UP000886748">
    <property type="component" value="Unassembled WGS sequence"/>
</dbReference>
<proteinExistence type="predicted"/>
<evidence type="ECO:0008006" key="3">
    <source>
        <dbReference type="Google" id="ProtNLM"/>
    </source>
</evidence>
<sequence>MTTSLCACSQEVITLEPEVEHSFAQNILLSNVENTQEIPQPLINAPKVEEPSPMELQEPLRSSITDYDPTQGAASSQFFLFNAIKKAAQDVYNLEIERTDVPQALLKDYLTWKPETGPLESLHIWTAVQQNFSTTIPERGDTDSKFDVNLINVLIDGKFRGGKENFRIMLDPTHRSSHMPFMEPFFQDLYVETTRIPHTSILVGNSRPGVGIEGAQSPYTLAFINRSQISRNLANIRKFGVRVRGDYSLMDYDVGIYSSSTNFTAFFPGHEFDAWMNIKPLGKTDGKYGKLVTGAGLQSGEKHGMSYYLTGAYAGYEYKKFWTKFEYARANGSNGGSGLTDRRSQGLFWTVAYHVTKKLEILARYDQFDPDREIKNNNQREYTLGANYYLKGQAMKLIFNYVYCQNDNKVDSHRLMMGTQFLL</sequence>
<reference evidence="1" key="1">
    <citation type="submission" date="2020-10" db="EMBL/GenBank/DDBJ databases">
        <authorList>
            <person name="Gilroy R."/>
        </authorList>
    </citation>
    <scope>NUCLEOTIDE SEQUENCE</scope>
    <source>
        <strain evidence="1">CHK154-7741</strain>
    </source>
</reference>
<dbReference type="AlphaFoldDB" id="A0A9D1SQX0"/>
<accession>A0A9D1SQX0</accession>
<dbReference type="Pfam" id="PF07396">
    <property type="entry name" value="Porin_O_P"/>
    <property type="match status" value="1"/>
</dbReference>
<dbReference type="Gene3D" id="2.40.160.10">
    <property type="entry name" value="Porin"/>
    <property type="match status" value="1"/>
</dbReference>
<evidence type="ECO:0000313" key="2">
    <source>
        <dbReference type="Proteomes" id="UP000886748"/>
    </source>
</evidence>
<organism evidence="1 2">
    <name type="scientific">Candidatus Limenecus avicola</name>
    <dbReference type="NCBI Taxonomy" id="2840847"/>
    <lineage>
        <taxon>Bacteria</taxon>
        <taxon>Bacillati</taxon>
        <taxon>Bacillota</taxon>
        <taxon>Clostridia</taxon>
        <taxon>Eubacteriales</taxon>
        <taxon>Clostridiaceae</taxon>
        <taxon>Clostridiaceae incertae sedis</taxon>
        <taxon>Candidatus Limenecus</taxon>
    </lineage>
</organism>
<dbReference type="SUPFAM" id="SSF56935">
    <property type="entry name" value="Porins"/>
    <property type="match status" value="1"/>
</dbReference>
<protein>
    <recommendedName>
        <fullName evidence="3">Porin</fullName>
    </recommendedName>
</protein>
<reference evidence="1" key="2">
    <citation type="journal article" date="2021" name="PeerJ">
        <title>Extensive microbial diversity within the chicken gut microbiome revealed by metagenomics and culture.</title>
        <authorList>
            <person name="Gilroy R."/>
            <person name="Ravi A."/>
            <person name="Getino M."/>
            <person name="Pursley I."/>
            <person name="Horton D.L."/>
            <person name="Alikhan N.F."/>
            <person name="Baker D."/>
            <person name="Gharbi K."/>
            <person name="Hall N."/>
            <person name="Watson M."/>
            <person name="Adriaenssens E.M."/>
            <person name="Foster-Nyarko E."/>
            <person name="Jarju S."/>
            <person name="Secka A."/>
            <person name="Antonio M."/>
            <person name="Oren A."/>
            <person name="Chaudhuri R.R."/>
            <person name="La Ragione R."/>
            <person name="Hildebrand F."/>
            <person name="Pallen M.J."/>
        </authorList>
    </citation>
    <scope>NUCLEOTIDE SEQUENCE</scope>
    <source>
        <strain evidence="1">CHK154-7741</strain>
    </source>
</reference>